<feature type="transmembrane region" description="Helical" evidence="7">
    <location>
        <begin position="473"/>
        <end position="493"/>
    </location>
</feature>
<feature type="transmembrane region" description="Helical" evidence="7">
    <location>
        <begin position="396"/>
        <end position="421"/>
    </location>
</feature>
<dbReference type="InterPro" id="IPR036259">
    <property type="entry name" value="MFS_trans_sf"/>
</dbReference>
<dbReference type="InterPro" id="IPR020846">
    <property type="entry name" value="MFS_dom"/>
</dbReference>
<dbReference type="SUPFAM" id="SSF103473">
    <property type="entry name" value="MFS general substrate transporter"/>
    <property type="match status" value="1"/>
</dbReference>
<feature type="transmembrane region" description="Helical" evidence="7">
    <location>
        <begin position="176"/>
        <end position="200"/>
    </location>
</feature>
<feature type="domain" description="Major facilitator superfamily (MFS) profile" evidence="8">
    <location>
        <begin position="52"/>
        <end position="498"/>
    </location>
</feature>
<evidence type="ECO:0000256" key="3">
    <source>
        <dbReference type="ARBA" id="ARBA00022475"/>
    </source>
</evidence>
<dbReference type="Proteomes" id="UP000433101">
    <property type="component" value="Unassembled WGS sequence"/>
</dbReference>
<comment type="subcellular location">
    <subcellularLocation>
        <location evidence="1">Cell membrane</location>
        <topology evidence="1">Multi-pass membrane protein</topology>
    </subcellularLocation>
</comment>
<dbReference type="PRINTS" id="PR01036">
    <property type="entry name" value="TCRTETB"/>
</dbReference>
<evidence type="ECO:0000256" key="6">
    <source>
        <dbReference type="ARBA" id="ARBA00023136"/>
    </source>
</evidence>
<protein>
    <submittedName>
        <fullName evidence="9">DHA2 family efflux MFS transporter permease subunit</fullName>
    </submittedName>
</protein>
<keyword evidence="2" id="KW-0813">Transport</keyword>
<dbReference type="NCBIfam" id="TIGR00711">
    <property type="entry name" value="efflux_EmrB"/>
    <property type="match status" value="1"/>
</dbReference>
<feature type="transmembrane region" description="Helical" evidence="7">
    <location>
        <begin position="442"/>
        <end position="461"/>
    </location>
</feature>
<feature type="transmembrane region" description="Helical" evidence="7">
    <location>
        <begin position="239"/>
        <end position="258"/>
    </location>
</feature>
<dbReference type="GO" id="GO:0022857">
    <property type="term" value="F:transmembrane transporter activity"/>
    <property type="evidence" value="ECO:0007669"/>
    <property type="project" value="InterPro"/>
</dbReference>
<evidence type="ECO:0000256" key="5">
    <source>
        <dbReference type="ARBA" id="ARBA00022989"/>
    </source>
</evidence>
<dbReference type="PANTHER" id="PTHR42718">
    <property type="entry name" value="MAJOR FACILITATOR SUPERFAMILY MULTIDRUG TRANSPORTER MFSC"/>
    <property type="match status" value="1"/>
</dbReference>
<organism evidence="9 10">
    <name type="scientific">Stappia sediminis</name>
    <dbReference type="NCBI Taxonomy" id="2692190"/>
    <lineage>
        <taxon>Bacteria</taxon>
        <taxon>Pseudomonadati</taxon>
        <taxon>Pseudomonadota</taxon>
        <taxon>Alphaproteobacteria</taxon>
        <taxon>Hyphomicrobiales</taxon>
        <taxon>Stappiaceae</taxon>
        <taxon>Stappia</taxon>
    </lineage>
</organism>
<dbReference type="Gene3D" id="1.20.1250.20">
    <property type="entry name" value="MFS general substrate transporter like domains"/>
    <property type="match status" value="1"/>
</dbReference>
<gene>
    <name evidence="9" type="ORF">GR183_05845</name>
</gene>
<keyword evidence="3" id="KW-1003">Cell membrane</keyword>
<dbReference type="Pfam" id="PF07690">
    <property type="entry name" value="MFS_1"/>
    <property type="match status" value="1"/>
</dbReference>
<evidence type="ECO:0000256" key="1">
    <source>
        <dbReference type="ARBA" id="ARBA00004651"/>
    </source>
</evidence>
<evidence type="ECO:0000259" key="8">
    <source>
        <dbReference type="PROSITE" id="PS50850"/>
    </source>
</evidence>
<dbReference type="EMBL" id="WUMV01000002">
    <property type="protein sequence ID" value="MXN64419.1"/>
    <property type="molecule type" value="Genomic_DNA"/>
</dbReference>
<feature type="transmembrane region" description="Helical" evidence="7">
    <location>
        <begin position="264"/>
        <end position="284"/>
    </location>
</feature>
<dbReference type="CDD" id="cd17503">
    <property type="entry name" value="MFS_LmrB_MDR_like"/>
    <property type="match status" value="1"/>
</dbReference>
<feature type="transmembrane region" description="Helical" evidence="7">
    <location>
        <begin position="371"/>
        <end position="390"/>
    </location>
</feature>
<name>A0A7X3LSR8_9HYPH</name>
<feature type="transmembrane region" description="Helical" evidence="7">
    <location>
        <begin position="118"/>
        <end position="137"/>
    </location>
</feature>
<keyword evidence="6 7" id="KW-0472">Membrane</keyword>
<feature type="transmembrane region" description="Helical" evidence="7">
    <location>
        <begin position="305"/>
        <end position="326"/>
    </location>
</feature>
<evidence type="ECO:0000256" key="7">
    <source>
        <dbReference type="SAM" id="Phobius"/>
    </source>
</evidence>
<dbReference type="InterPro" id="IPR004638">
    <property type="entry name" value="EmrB-like"/>
</dbReference>
<dbReference type="Gene3D" id="1.20.1720.10">
    <property type="entry name" value="Multidrug resistance protein D"/>
    <property type="match status" value="1"/>
</dbReference>
<evidence type="ECO:0000313" key="9">
    <source>
        <dbReference type="EMBL" id="MXN64419.1"/>
    </source>
</evidence>
<evidence type="ECO:0000256" key="2">
    <source>
        <dbReference type="ARBA" id="ARBA00022448"/>
    </source>
</evidence>
<proteinExistence type="predicted"/>
<dbReference type="AlphaFoldDB" id="A0A7X3LSR8"/>
<feature type="transmembrane region" description="Helical" evidence="7">
    <location>
        <begin position="86"/>
        <end position="106"/>
    </location>
</feature>
<comment type="caution">
    <text evidence="9">The sequence shown here is derived from an EMBL/GenBank/DDBJ whole genome shotgun (WGS) entry which is preliminary data.</text>
</comment>
<keyword evidence="10" id="KW-1185">Reference proteome</keyword>
<dbReference type="InterPro" id="IPR011701">
    <property type="entry name" value="MFS"/>
</dbReference>
<feature type="transmembrane region" description="Helical" evidence="7">
    <location>
        <begin position="143"/>
        <end position="164"/>
    </location>
</feature>
<dbReference type="PANTHER" id="PTHR42718:SF46">
    <property type="entry name" value="BLR6921 PROTEIN"/>
    <property type="match status" value="1"/>
</dbReference>
<feature type="transmembrane region" description="Helical" evidence="7">
    <location>
        <begin position="51"/>
        <end position="74"/>
    </location>
</feature>
<evidence type="ECO:0000313" key="10">
    <source>
        <dbReference type="Proteomes" id="UP000433101"/>
    </source>
</evidence>
<sequence>MGSGLAVQYPRKSGNFYHTKRLVIDPATLNPAIRLQNPRISEFPVLPRQRLVALVVACALFMQTLDSTILGTALPAIGRSFSIDPVRLHLAMTSYLIALAVFMPASGWIADRFGTRNVFRWAVAIFVLASIGCGAASSVTELIIMRIVQGLGGAMMVPVARLALLRAVPKSQLVQAMTWVTVPALIGPVVGPPLGGFLVTYAEWPWIFWINVPVGLLGITLATIYFEDIRGEDRPPFDLKGFCLSSVAIAGLLFGFELAPNTNIAGYTGHLLIAAGFLAGLVYVRHAISAASPILDLSLLRISTFRVSLFGGSFFRFGIGAIPFLLPLMLQQGFGKTALTSGLITFAAAAGAISMKFAAPRILARAGFRNVLSLNALLAAISIGACAAFSPATPAFVMIMILFIGGFFRSLQFTALNSIAFADLSDTQMSRATGFTSMAQQLSLSIGVSIAALTLSATTMLRGAQSAGPTDYAIAFLVVTGIVLVSAVSFLTLDRDAGASVSGHAATVGGASRPPSDTRV</sequence>
<feature type="transmembrane region" description="Helical" evidence="7">
    <location>
        <begin position="338"/>
        <end position="359"/>
    </location>
</feature>
<evidence type="ECO:0000256" key="4">
    <source>
        <dbReference type="ARBA" id="ARBA00022692"/>
    </source>
</evidence>
<keyword evidence="5 7" id="KW-1133">Transmembrane helix</keyword>
<keyword evidence="4 7" id="KW-0812">Transmembrane</keyword>
<feature type="transmembrane region" description="Helical" evidence="7">
    <location>
        <begin position="206"/>
        <end position="227"/>
    </location>
</feature>
<accession>A0A7X3LSR8</accession>
<dbReference type="GO" id="GO:0005886">
    <property type="term" value="C:plasma membrane"/>
    <property type="evidence" value="ECO:0007669"/>
    <property type="project" value="UniProtKB-SubCell"/>
</dbReference>
<reference evidence="9 10" key="1">
    <citation type="submission" date="2019-12" db="EMBL/GenBank/DDBJ databases">
        <authorList>
            <person name="Li M."/>
        </authorList>
    </citation>
    <scope>NUCLEOTIDE SEQUENCE [LARGE SCALE GENOMIC DNA]</scope>
    <source>
        <strain evidence="9 10">GBMRC 2046</strain>
    </source>
</reference>
<dbReference type="PROSITE" id="PS50850">
    <property type="entry name" value="MFS"/>
    <property type="match status" value="1"/>
</dbReference>